<reference evidence="2 3" key="1">
    <citation type="submission" date="2021-01" db="EMBL/GenBank/DDBJ databases">
        <title>Genomic Encyclopedia of Type Strains, Phase IV (KMG-IV): sequencing the most valuable type-strain genomes for metagenomic binning, comparative biology and taxonomic classification.</title>
        <authorList>
            <person name="Goeker M."/>
        </authorList>
    </citation>
    <scope>NUCLEOTIDE SEQUENCE [LARGE SCALE GENOMIC DNA]</scope>
    <source>
        <strain evidence="2 3">DSM 21461</strain>
    </source>
</reference>
<dbReference type="EMBL" id="JAFBDH010000002">
    <property type="protein sequence ID" value="MBM7549740.1"/>
    <property type="molecule type" value="Genomic_DNA"/>
</dbReference>
<evidence type="ECO:0000313" key="3">
    <source>
        <dbReference type="Proteomes" id="UP000720595"/>
    </source>
</evidence>
<dbReference type="SMART" id="SM00481">
    <property type="entry name" value="POLIIIAc"/>
    <property type="match status" value="1"/>
</dbReference>
<proteinExistence type="predicted"/>
<dbReference type="InterPro" id="IPR003141">
    <property type="entry name" value="Pol/His_phosphatase_N"/>
</dbReference>
<dbReference type="PANTHER" id="PTHR36928">
    <property type="entry name" value="PHOSPHATASE YCDX-RELATED"/>
    <property type="match status" value="1"/>
</dbReference>
<organism evidence="2 3">
    <name type="scientific">Peptoniphilus gorbachii</name>
    <dbReference type="NCBI Taxonomy" id="411567"/>
    <lineage>
        <taxon>Bacteria</taxon>
        <taxon>Bacillati</taxon>
        <taxon>Bacillota</taxon>
        <taxon>Tissierellia</taxon>
        <taxon>Tissierellales</taxon>
        <taxon>Peptoniphilaceae</taxon>
        <taxon>Peptoniphilus</taxon>
    </lineage>
</organism>
<dbReference type="InterPro" id="IPR016195">
    <property type="entry name" value="Pol/histidinol_Pase-like"/>
</dbReference>
<protein>
    <submittedName>
        <fullName evidence="2">Hydrolase</fullName>
    </submittedName>
</protein>
<dbReference type="InterPro" id="IPR004013">
    <property type="entry name" value="PHP_dom"/>
</dbReference>
<keyword evidence="2" id="KW-0378">Hydrolase</keyword>
<evidence type="ECO:0000313" key="2">
    <source>
        <dbReference type="EMBL" id="MBM7549740.1"/>
    </source>
</evidence>
<dbReference type="Proteomes" id="UP000720595">
    <property type="component" value="Unassembled WGS sequence"/>
</dbReference>
<accession>A0ABS2MI91</accession>
<dbReference type="Pfam" id="PF02811">
    <property type="entry name" value="PHP"/>
    <property type="match status" value="1"/>
</dbReference>
<dbReference type="Gene3D" id="3.20.20.140">
    <property type="entry name" value="Metal-dependent hydrolases"/>
    <property type="match status" value="1"/>
</dbReference>
<dbReference type="InterPro" id="IPR050243">
    <property type="entry name" value="PHP_phosphatase"/>
</dbReference>
<keyword evidence="3" id="KW-1185">Reference proteome</keyword>
<dbReference type="CDD" id="cd07437">
    <property type="entry name" value="PHP_HisPPase_Ycdx_like"/>
    <property type="match status" value="1"/>
</dbReference>
<dbReference type="SUPFAM" id="SSF89550">
    <property type="entry name" value="PHP domain-like"/>
    <property type="match status" value="1"/>
</dbReference>
<dbReference type="PANTHER" id="PTHR36928:SF1">
    <property type="entry name" value="PHOSPHATASE YCDX-RELATED"/>
    <property type="match status" value="1"/>
</dbReference>
<evidence type="ECO:0000259" key="1">
    <source>
        <dbReference type="SMART" id="SM00481"/>
    </source>
</evidence>
<dbReference type="NCBIfam" id="NF006702">
    <property type="entry name" value="PRK09248.1"/>
    <property type="match status" value="1"/>
</dbReference>
<gene>
    <name evidence="2" type="ORF">JOD41_000462</name>
</gene>
<sequence length="244" mass="28108">MLCDLHTHTIISGHAYSTLKENIEEAKKKGLKFLGTSEHSQNMPGSCNNVYFYNMKILKRDFDGIFLLRGAEANIMDYSGDLDLTEEKHIKNLDYIIASLHTPCIKDGGITNNTEALIKAMDRQKVRIIGHPDDDRYPIDRESLVLSAKEKKVLIELNNSSLTKNSSRKNARENNIEILELCQKHKVDVIINSDAHVDYQVGDFKRAIDLIEELNFPKEQIINFDENEERLFSYLKIDKDIFYN</sequence>
<dbReference type="GO" id="GO:0016787">
    <property type="term" value="F:hydrolase activity"/>
    <property type="evidence" value="ECO:0007669"/>
    <property type="project" value="UniProtKB-KW"/>
</dbReference>
<name>A0ABS2MI91_9FIRM</name>
<feature type="domain" description="Polymerase/histidinol phosphatase N-terminal" evidence="1">
    <location>
        <begin position="3"/>
        <end position="77"/>
    </location>
</feature>
<comment type="caution">
    <text evidence="2">The sequence shown here is derived from an EMBL/GenBank/DDBJ whole genome shotgun (WGS) entry which is preliminary data.</text>
</comment>
<dbReference type="RefSeq" id="WP_205051428.1">
    <property type="nucleotide sequence ID" value="NZ_JAFBDH010000002.1"/>
</dbReference>